<gene>
    <name evidence="1" type="ORF">APX70_06779</name>
</gene>
<organism evidence="1 2">
    <name type="scientific">Pseudomonas syringae pv. maculicola</name>
    <dbReference type="NCBI Taxonomy" id="59511"/>
    <lineage>
        <taxon>Bacteria</taxon>
        <taxon>Pseudomonadati</taxon>
        <taxon>Pseudomonadota</taxon>
        <taxon>Gammaproteobacteria</taxon>
        <taxon>Pseudomonadales</taxon>
        <taxon>Pseudomonadaceae</taxon>
        <taxon>Pseudomonas</taxon>
    </lineage>
</organism>
<sequence length="58" mass="5824">SGTVPGVTVTPGTVSGTLPSIPLNNGNFNIVWGGGSSKVLGMLNAMENSGYAYTLARP</sequence>
<dbReference type="AlphaFoldDB" id="A0A3M2ZDL4"/>
<accession>A0A3M2ZDL4</accession>
<name>A0A3M2ZDL4_PSEYM</name>
<feature type="non-terminal residue" evidence="1">
    <location>
        <position position="58"/>
    </location>
</feature>
<protein>
    <submittedName>
        <fullName evidence="1">Bacterial type II/III secretion system protein</fullName>
    </submittedName>
</protein>
<feature type="non-terminal residue" evidence="1">
    <location>
        <position position="1"/>
    </location>
</feature>
<dbReference type="Proteomes" id="UP000282378">
    <property type="component" value="Unassembled WGS sequence"/>
</dbReference>
<proteinExistence type="predicted"/>
<dbReference type="EMBL" id="RBNL01001769">
    <property type="protein sequence ID" value="RML85997.1"/>
    <property type="molecule type" value="Genomic_DNA"/>
</dbReference>
<reference evidence="1 2" key="1">
    <citation type="submission" date="2018-08" db="EMBL/GenBank/DDBJ databases">
        <title>Recombination of ecologically and evolutionarily significant loci maintains genetic cohesion in the Pseudomonas syringae species complex.</title>
        <authorList>
            <person name="Dillon M."/>
            <person name="Thakur S."/>
            <person name="Almeida R.N.D."/>
            <person name="Weir B.S."/>
            <person name="Guttman D.S."/>
        </authorList>
    </citation>
    <scope>NUCLEOTIDE SEQUENCE [LARGE SCALE GENOMIC DNA]</scope>
    <source>
        <strain evidence="1 2">88_10</strain>
    </source>
</reference>
<evidence type="ECO:0000313" key="1">
    <source>
        <dbReference type="EMBL" id="RML85997.1"/>
    </source>
</evidence>
<evidence type="ECO:0000313" key="2">
    <source>
        <dbReference type="Proteomes" id="UP000282378"/>
    </source>
</evidence>
<comment type="caution">
    <text evidence="1">The sequence shown here is derived from an EMBL/GenBank/DDBJ whole genome shotgun (WGS) entry which is preliminary data.</text>
</comment>